<reference evidence="1" key="1">
    <citation type="journal article" date="2015" name="Nature">
        <title>Complex archaea that bridge the gap between prokaryotes and eukaryotes.</title>
        <authorList>
            <person name="Spang A."/>
            <person name="Saw J.H."/>
            <person name="Jorgensen S.L."/>
            <person name="Zaremba-Niedzwiedzka K."/>
            <person name="Martijn J."/>
            <person name="Lind A.E."/>
            <person name="van Eijk R."/>
            <person name="Schleper C."/>
            <person name="Guy L."/>
            <person name="Ettema T.J."/>
        </authorList>
    </citation>
    <scope>NUCLEOTIDE SEQUENCE</scope>
</reference>
<gene>
    <name evidence="1" type="ORF">LCGC14_0517390</name>
</gene>
<accession>A0A0F9SI00</accession>
<comment type="caution">
    <text evidence="1">The sequence shown here is derived from an EMBL/GenBank/DDBJ whole genome shotgun (WGS) entry which is preliminary data.</text>
</comment>
<dbReference type="AlphaFoldDB" id="A0A0F9SI00"/>
<proteinExistence type="predicted"/>
<organism evidence="1">
    <name type="scientific">marine sediment metagenome</name>
    <dbReference type="NCBI Taxonomy" id="412755"/>
    <lineage>
        <taxon>unclassified sequences</taxon>
        <taxon>metagenomes</taxon>
        <taxon>ecological metagenomes</taxon>
    </lineage>
</organism>
<name>A0A0F9SI00_9ZZZZ</name>
<sequence>MSFGQFQMFVTSQSSYTCQIDTVGFRANGTAKSVNLSVQQTR</sequence>
<dbReference type="EMBL" id="LAZR01000641">
    <property type="protein sequence ID" value="KKN61902.1"/>
    <property type="molecule type" value="Genomic_DNA"/>
</dbReference>
<protein>
    <submittedName>
        <fullName evidence="1">Uncharacterized protein</fullName>
    </submittedName>
</protein>
<evidence type="ECO:0000313" key="1">
    <source>
        <dbReference type="EMBL" id="KKN61902.1"/>
    </source>
</evidence>